<gene>
    <name evidence="2" type="ORF">C4520_06990</name>
</gene>
<organism evidence="2 3">
    <name type="scientific">Abyssobacteria bacterium (strain SURF_5)</name>
    <dbReference type="NCBI Taxonomy" id="2093360"/>
    <lineage>
        <taxon>Bacteria</taxon>
        <taxon>Pseudomonadati</taxon>
        <taxon>Candidatus Hydrogenedentota</taxon>
        <taxon>Candidatus Abyssobacteria</taxon>
    </lineage>
</organism>
<comment type="caution">
    <text evidence="2">The sequence shown here is derived from an EMBL/GenBank/DDBJ whole genome shotgun (WGS) entry which is preliminary data.</text>
</comment>
<feature type="transmembrane region" description="Helical" evidence="1">
    <location>
        <begin position="12"/>
        <end position="29"/>
    </location>
</feature>
<dbReference type="EMBL" id="QZKU01000051">
    <property type="protein sequence ID" value="RJP23080.1"/>
    <property type="molecule type" value="Genomic_DNA"/>
</dbReference>
<evidence type="ECO:0000313" key="2">
    <source>
        <dbReference type="EMBL" id="RJP23080.1"/>
    </source>
</evidence>
<evidence type="ECO:0000313" key="3">
    <source>
        <dbReference type="Proteomes" id="UP000265882"/>
    </source>
</evidence>
<dbReference type="Proteomes" id="UP000265882">
    <property type="component" value="Unassembled WGS sequence"/>
</dbReference>
<reference evidence="2 3" key="1">
    <citation type="journal article" date="2017" name="ISME J.">
        <title>Energy and carbon metabolisms in a deep terrestrial subsurface fluid microbial community.</title>
        <authorList>
            <person name="Momper L."/>
            <person name="Jungbluth S.P."/>
            <person name="Lee M.D."/>
            <person name="Amend J.P."/>
        </authorList>
    </citation>
    <scope>NUCLEOTIDE SEQUENCE [LARGE SCALE GENOMIC DNA]</scope>
    <source>
        <strain evidence="2">SURF_5</strain>
    </source>
</reference>
<sequence>MGNGEEKSRLVLLQIFWILDIFWIFDFGLRKRMRHKKTTTGDACAIGEDMMDFLSFCSVIWRP</sequence>
<keyword evidence="1" id="KW-1133">Transmembrane helix</keyword>
<evidence type="ECO:0000256" key="1">
    <source>
        <dbReference type="SAM" id="Phobius"/>
    </source>
</evidence>
<keyword evidence="1" id="KW-0812">Transmembrane</keyword>
<name>A0A3A4P149_ABYX5</name>
<keyword evidence="1" id="KW-0472">Membrane</keyword>
<accession>A0A3A4P149</accession>
<dbReference type="AlphaFoldDB" id="A0A3A4P149"/>
<protein>
    <submittedName>
        <fullName evidence="2">Uncharacterized protein</fullName>
    </submittedName>
</protein>
<proteinExistence type="predicted"/>